<dbReference type="GO" id="GO:0004016">
    <property type="term" value="F:adenylate cyclase activity"/>
    <property type="evidence" value="ECO:0007669"/>
    <property type="project" value="TreeGrafter"/>
</dbReference>
<keyword evidence="1" id="KW-0547">Nucleotide-binding</keyword>
<proteinExistence type="predicted"/>
<dbReference type="Pfam" id="PF13191">
    <property type="entry name" value="AAA_16"/>
    <property type="match status" value="1"/>
</dbReference>
<organism evidence="4 5">
    <name type="scientific">Nocardioides kongjuensis</name>
    <dbReference type="NCBI Taxonomy" id="349522"/>
    <lineage>
        <taxon>Bacteria</taxon>
        <taxon>Bacillati</taxon>
        <taxon>Actinomycetota</taxon>
        <taxon>Actinomycetes</taxon>
        <taxon>Propionibacteriales</taxon>
        <taxon>Nocardioidaceae</taxon>
        <taxon>Nocardioides</taxon>
    </lineage>
</organism>
<dbReference type="InterPro" id="IPR027417">
    <property type="entry name" value="P-loop_NTPase"/>
</dbReference>
<gene>
    <name evidence="4" type="ORF">BJ958_001651</name>
</gene>
<dbReference type="GO" id="GO:0005524">
    <property type="term" value="F:ATP binding"/>
    <property type="evidence" value="ECO:0007669"/>
    <property type="project" value="UniProtKB-KW"/>
</dbReference>
<evidence type="ECO:0000259" key="3">
    <source>
        <dbReference type="Pfam" id="PF13191"/>
    </source>
</evidence>
<keyword evidence="5" id="KW-1185">Reference proteome</keyword>
<accession>A0A852RFY0</accession>
<evidence type="ECO:0000256" key="1">
    <source>
        <dbReference type="ARBA" id="ARBA00022741"/>
    </source>
</evidence>
<feature type="domain" description="Orc1-like AAA ATPase" evidence="3">
    <location>
        <begin position="9"/>
        <end position="173"/>
    </location>
</feature>
<dbReference type="AlphaFoldDB" id="A0A852RFY0"/>
<dbReference type="Proteomes" id="UP000582231">
    <property type="component" value="Unassembled WGS sequence"/>
</dbReference>
<reference evidence="4 5" key="1">
    <citation type="submission" date="2020-07" db="EMBL/GenBank/DDBJ databases">
        <title>Sequencing the genomes of 1000 actinobacteria strains.</title>
        <authorList>
            <person name="Klenk H.-P."/>
        </authorList>
    </citation>
    <scope>NUCLEOTIDE SEQUENCE [LARGE SCALE GENOMIC DNA]</scope>
    <source>
        <strain evidence="4 5">DSM 19082</strain>
    </source>
</reference>
<dbReference type="RefSeq" id="WP_179726397.1">
    <property type="nucleotide sequence ID" value="NZ_BAABEF010000001.1"/>
</dbReference>
<name>A0A852RFY0_9ACTN</name>
<protein>
    <recommendedName>
        <fullName evidence="3">Orc1-like AAA ATPase domain-containing protein</fullName>
    </recommendedName>
</protein>
<keyword evidence="2" id="KW-0067">ATP-binding</keyword>
<comment type="caution">
    <text evidence="4">The sequence shown here is derived from an EMBL/GenBank/DDBJ whole genome shotgun (WGS) entry which is preliminary data.</text>
</comment>
<dbReference type="PANTHER" id="PTHR16305:SF35">
    <property type="entry name" value="TRANSCRIPTIONAL ACTIVATOR DOMAIN"/>
    <property type="match status" value="1"/>
</dbReference>
<sequence length="1030" mass="108683">MATAGEPLLLGRDAVRARLSERLARAARGQGGLVWVSGEAGIGKTRILGEARRLAEDLGFRVLLGSGWEDTGTPPFWLWAQVLRDAATEYDDLGPRAAPALALLPGARPGPEPADPAGGDRFTLFDSVCSVLERLAGEGPVLVVLDDVHWTDAGSLRLLGFVERVLAHRPLLVLAAWRDHEPGDPGLAELADGLAARAERIALVGLDPEAVGLLVRAESGVELAAEQARQVCERSGGNPLFVAELARLAADRGSGAVLAEVPGSATAVIRRRLGRVSQDCHELLVAAAVAGTASTVDVVQRLTGRSPEEVVALVDEAVAAGLARDVPGRVELPHALVRAAVAGSAPAGRVRELHRAVADLLCGRLDDDPTAAAEVAEHLHRALPLADPAEAVAMSRRAAAAAMARHAWEDAAEHLTTALAVAPTSGDVRRQVLLERGAAVLAHEDLDAARADFVEAARLARVAGDADGMADAALGFAAGISGFEVRLWDRAQLDLLEEALLMLGERESVARADVMARLSVALSFAGSSERRSELAEGAVALARRLGDPRAVAHALAARCDTMAGPAWSERREADAAEVIACAREVGDRGLELLGLRLRIVARAEQGDLLAARSDMAAFEAAASTVGQPLYSWYVPLFRGFIAHLEGDIAQVRRCADEAEQVGRRAGSHNAVILAAVQRSWIAIEEGHEEDVLRELAGLIDLFAETAPAGQGFVGLFPGQPRAVREAALPGIEAAVASLPDDAELISNLCLMAVAAVMNDDPPWAAAVVRRALEPWADRFAVDGIVAGAIGPVTRYLGELALLEGDLDGAESYLARAAGAAAAAGASRSGHHVRAAQARLARLRGEQAASAPSASVARFSRDGQFWQVAFGGASGVVRHVKGMTDLSVLLARPGAEVHALDLAGAPAAPREADTGPVLDDRARAAYKVRLEELDEEIDGAALDDDRERQVRAEEERSFLLAELGAAYGLGGRARRTGAAAERARSAVTWRIRDAIRRIEEVHPDLGEHLRRSVRTGTFCRYDPERPVTWET</sequence>
<dbReference type="SUPFAM" id="SSF52540">
    <property type="entry name" value="P-loop containing nucleoside triphosphate hydrolases"/>
    <property type="match status" value="1"/>
</dbReference>
<evidence type="ECO:0000256" key="2">
    <source>
        <dbReference type="ARBA" id="ARBA00022840"/>
    </source>
</evidence>
<dbReference type="PANTHER" id="PTHR16305">
    <property type="entry name" value="TESTICULAR SOLUBLE ADENYLYL CYCLASE"/>
    <property type="match status" value="1"/>
</dbReference>
<dbReference type="EMBL" id="JACCBF010000001">
    <property type="protein sequence ID" value="NYD30105.1"/>
    <property type="molecule type" value="Genomic_DNA"/>
</dbReference>
<dbReference type="InterPro" id="IPR041664">
    <property type="entry name" value="AAA_16"/>
</dbReference>
<evidence type="ECO:0000313" key="4">
    <source>
        <dbReference type="EMBL" id="NYD30105.1"/>
    </source>
</evidence>
<evidence type="ECO:0000313" key="5">
    <source>
        <dbReference type="Proteomes" id="UP000582231"/>
    </source>
</evidence>
<dbReference type="GO" id="GO:0005737">
    <property type="term" value="C:cytoplasm"/>
    <property type="evidence" value="ECO:0007669"/>
    <property type="project" value="TreeGrafter"/>
</dbReference>